<comment type="caution">
    <text evidence="1">The sequence shown here is derived from an EMBL/GenBank/DDBJ whole genome shotgun (WGS) entry which is preliminary data.</text>
</comment>
<reference evidence="1 2" key="1">
    <citation type="submission" date="2021-08" db="EMBL/GenBank/DDBJ databases">
        <title>FDA dAtabase for Regulatory Grade micrObial Sequences (FDA-ARGOS): Supporting development and validation of Infectious Disease Dx tests.</title>
        <authorList>
            <person name="Sproer C."/>
            <person name="Gronow S."/>
            <person name="Severitt S."/>
            <person name="Schroder I."/>
            <person name="Tallon L."/>
            <person name="Sadzewicz L."/>
            <person name="Zhao X."/>
            <person name="Boylan J."/>
            <person name="Ott S."/>
            <person name="Bowen H."/>
            <person name="Vavikolanu K."/>
            <person name="Hazen T."/>
            <person name="Aluvathingal J."/>
            <person name="Nadendla S."/>
            <person name="Lowell S."/>
            <person name="Myers T."/>
            <person name="Yan Y."/>
            <person name="Sichtig H."/>
        </authorList>
    </citation>
    <scope>NUCLEOTIDE SEQUENCE [LARGE SCALE GENOMIC DNA]</scope>
    <source>
        <strain evidence="1 2">FDAARGOS_1460</strain>
    </source>
</reference>
<dbReference type="EMBL" id="JAIPME010000002">
    <property type="protein sequence ID" value="MBZ2387806.1"/>
    <property type="molecule type" value="Genomic_DNA"/>
</dbReference>
<organism evidence="1 2">
    <name type="scientific">Anaerococcus murdochii</name>
    <dbReference type="NCBI Taxonomy" id="411577"/>
    <lineage>
        <taxon>Bacteria</taxon>
        <taxon>Bacillati</taxon>
        <taxon>Bacillota</taxon>
        <taxon>Tissierellia</taxon>
        <taxon>Tissierellales</taxon>
        <taxon>Peptoniphilaceae</taxon>
        <taxon>Anaerococcus</taxon>
    </lineage>
</organism>
<evidence type="ECO:0000313" key="2">
    <source>
        <dbReference type="Proteomes" id="UP000734271"/>
    </source>
</evidence>
<accession>A0ABS7T1Y7</accession>
<dbReference type="Proteomes" id="UP000734271">
    <property type="component" value="Unassembled WGS sequence"/>
</dbReference>
<gene>
    <name evidence="1" type="ORF">K8P03_11035</name>
</gene>
<evidence type="ECO:0000313" key="1">
    <source>
        <dbReference type="EMBL" id="MBZ2387806.1"/>
    </source>
</evidence>
<protein>
    <submittedName>
        <fullName evidence="1">Uncharacterized protein</fullName>
    </submittedName>
</protein>
<name>A0ABS7T1Y7_9FIRM</name>
<sequence>MTDESINELIKIVLKSADYGDDCELVDNYLSYIGLGKIPYSRKLRSGVKGIIDLIKDNASLKYTIDYLQDCLKEYEEFNDKIMDVNEVDLLTDEEKERVKKFIEDIFEEKEDDRN</sequence>
<keyword evidence="2" id="KW-1185">Reference proteome</keyword>
<dbReference type="RefSeq" id="WP_223420663.1">
    <property type="nucleotide sequence ID" value="NZ_JAIPME010000002.1"/>
</dbReference>
<proteinExistence type="predicted"/>